<evidence type="ECO:0000256" key="2">
    <source>
        <dbReference type="ARBA" id="ARBA00023002"/>
    </source>
</evidence>
<dbReference type="InterPro" id="IPR036291">
    <property type="entry name" value="NAD(P)-bd_dom_sf"/>
</dbReference>
<organism evidence="3 4">
    <name type="scientific">Chryseolinea lacunae</name>
    <dbReference type="NCBI Taxonomy" id="2801331"/>
    <lineage>
        <taxon>Bacteria</taxon>
        <taxon>Pseudomonadati</taxon>
        <taxon>Bacteroidota</taxon>
        <taxon>Cytophagia</taxon>
        <taxon>Cytophagales</taxon>
        <taxon>Fulvivirgaceae</taxon>
        <taxon>Chryseolinea</taxon>
    </lineage>
</organism>
<comment type="similarity">
    <text evidence="1">Belongs to the short-chain dehydrogenases/reductases (SDR) family.</text>
</comment>
<dbReference type="InterPro" id="IPR002347">
    <property type="entry name" value="SDR_fam"/>
</dbReference>
<comment type="caution">
    <text evidence="3">The sequence shown here is derived from an EMBL/GenBank/DDBJ whole genome shotgun (WGS) entry which is preliminary data.</text>
</comment>
<keyword evidence="4" id="KW-1185">Reference proteome</keyword>
<dbReference type="PANTHER" id="PTHR43669:SF3">
    <property type="entry name" value="ALCOHOL DEHYDROGENASE, PUTATIVE (AFU_ORTHOLOGUE AFUA_3G03445)-RELATED"/>
    <property type="match status" value="1"/>
</dbReference>
<gene>
    <name evidence="3" type="ORF">JI741_04480</name>
</gene>
<evidence type="ECO:0000313" key="4">
    <source>
        <dbReference type="Proteomes" id="UP000613030"/>
    </source>
</evidence>
<dbReference type="RefSeq" id="WP_202007776.1">
    <property type="nucleotide sequence ID" value="NZ_JAERRB010000001.1"/>
</dbReference>
<sequence>MKNLTNKVAAVFAASGEIAGVVAKAFAQHGAKVYVSARKAEAAMALADEINQQGGQAEAAAVDALNENEVDKHLAHIAQTNGSLDVVFNGIGLNIAEIGGGLPTTQLPLEHFLKTFEVHCGSQFLTSRLAAKHMIACQAGGTILTLTAALSRLKLPFTSGSTAACCAIEGLTRVMAAEFGKHDIKVICLNVAALQETRRIKEVNLWNGRMLGMEAADVATRSTQFNLLKTGVTLQHVGEVAACLASDYGVTFNSHIVDVDCGRSNVI</sequence>
<accession>A0ABS1KLW4</accession>
<evidence type="ECO:0000313" key="3">
    <source>
        <dbReference type="EMBL" id="MBL0740459.1"/>
    </source>
</evidence>
<dbReference type="Gene3D" id="3.40.50.720">
    <property type="entry name" value="NAD(P)-binding Rossmann-like Domain"/>
    <property type="match status" value="1"/>
</dbReference>
<name>A0ABS1KLW4_9BACT</name>
<protein>
    <submittedName>
        <fullName evidence="3">SDR family oxidoreductase</fullName>
    </submittedName>
</protein>
<dbReference type="Pfam" id="PF13561">
    <property type="entry name" value="adh_short_C2"/>
    <property type="match status" value="1"/>
</dbReference>
<reference evidence="3 4" key="1">
    <citation type="submission" date="2021-01" db="EMBL/GenBank/DDBJ databases">
        <title>Chryseolinea sp. Jin1 Genome sequencing and assembly.</title>
        <authorList>
            <person name="Kim I."/>
        </authorList>
    </citation>
    <scope>NUCLEOTIDE SEQUENCE [LARGE SCALE GENOMIC DNA]</scope>
    <source>
        <strain evidence="3 4">Jin1</strain>
    </source>
</reference>
<dbReference type="PANTHER" id="PTHR43669">
    <property type="entry name" value="5-KETO-D-GLUCONATE 5-REDUCTASE"/>
    <property type="match status" value="1"/>
</dbReference>
<evidence type="ECO:0000256" key="1">
    <source>
        <dbReference type="ARBA" id="ARBA00006484"/>
    </source>
</evidence>
<dbReference type="EMBL" id="JAERRB010000001">
    <property type="protein sequence ID" value="MBL0740459.1"/>
    <property type="molecule type" value="Genomic_DNA"/>
</dbReference>
<dbReference type="Proteomes" id="UP000613030">
    <property type="component" value="Unassembled WGS sequence"/>
</dbReference>
<dbReference type="CDD" id="cd05233">
    <property type="entry name" value="SDR_c"/>
    <property type="match status" value="1"/>
</dbReference>
<keyword evidence="2" id="KW-0560">Oxidoreductase</keyword>
<dbReference type="SUPFAM" id="SSF51735">
    <property type="entry name" value="NAD(P)-binding Rossmann-fold domains"/>
    <property type="match status" value="1"/>
</dbReference>
<proteinExistence type="inferred from homology"/>
<dbReference type="PRINTS" id="PR00081">
    <property type="entry name" value="GDHRDH"/>
</dbReference>